<organism evidence="2 3">
    <name type="scientific">Amphibalanus amphitrite</name>
    <name type="common">Striped barnacle</name>
    <name type="synonym">Balanus amphitrite</name>
    <dbReference type="NCBI Taxonomy" id="1232801"/>
    <lineage>
        <taxon>Eukaryota</taxon>
        <taxon>Metazoa</taxon>
        <taxon>Ecdysozoa</taxon>
        <taxon>Arthropoda</taxon>
        <taxon>Crustacea</taxon>
        <taxon>Multicrustacea</taxon>
        <taxon>Cirripedia</taxon>
        <taxon>Thoracica</taxon>
        <taxon>Thoracicalcarea</taxon>
        <taxon>Balanomorpha</taxon>
        <taxon>Balanoidea</taxon>
        <taxon>Balanidae</taxon>
        <taxon>Amphibalaninae</taxon>
        <taxon>Amphibalanus</taxon>
    </lineage>
</organism>
<dbReference type="SUPFAM" id="SSF56436">
    <property type="entry name" value="C-type lectin-like"/>
    <property type="match status" value="2"/>
</dbReference>
<sequence length="354" mass="39263">MTPLPFLALLTTAAVAAGVVYYPKLSTHAQTSLSAVRGVLGPTLCAIGCRRASGCVGWSYDPATLLCRLWPSPSTSNPLTLAREHVYQRKLPPGFVLSDSPMIAYAQHGLITGGISSLTALCREDHPDAFPAFPSTGQQITYLKEHTSHRYYYVGIYRDSDGVFRDMTTNTAVTMSATWFWDGQVDTDITNDCMTLYYKGFWAVPCTDVQFGHICQYNTVNGAAPPSGYVVSDNTSIAYRQHRAARVYDRNSFVDLCKEHDPNAFPAFPSSEQQVTYIKQNVIGEFFLVGIRRGEDGIFRDMTTGATLQIPAAWFWDNLVDTDVTNDCLTLYDKGFWAVPCSDPREGYICQINL</sequence>
<evidence type="ECO:0008006" key="4">
    <source>
        <dbReference type="Google" id="ProtNLM"/>
    </source>
</evidence>
<feature type="chain" id="PRO_5025354428" description="C-type lectin domain-containing protein" evidence="1">
    <location>
        <begin position="19"/>
        <end position="354"/>
    </location>
</feature>
<reference evidence="2 3" key="1">
    <citation type="submission" date="2019-07" db="EMBL/GenBank/DDBJ databases">
        <title>Draft genome assembly of a fouling barnacle, Amphibalanus amphitrite (Darwin, 1854): The first reference genome for Thecostraca.</title>
        <authorList>
            <person name="Kim W."/>
        </authorList>
    </citation>
    <scope>NUCLEOTIDE SEQUENCE [LARGE SCALE GENOMIC DNA]</scope>
    <source>
        <strain evidence="2">SNU_AA5</strain>
        <tissue evidence="2">Soma without cirri and trophi</tissue>
    </source>
</reference>
<dbReference type="Proteomes" id="UP000440578">
    <property type="component" value="Unassembled WGS sequence"/>
</dbReference>
<dbReference type="Gene3D" id="3.10.100.10">
    <property type="entry name" value="Mannose-Binding Protein A, subunit A"/>
    <property type="match status" value="1"/>
</dbReference>
<protein>
    <recommendedName>
        <fullName evidence="4">C-type lectin domain-containing protein</fullName>
    </recommendedName>
</protein>
<accession>A0A6A4V5T2</accession>
<dbReference type="InterPro" id="IPR016187">
    <property type="entry name" value="CTDL_fold"/>
</dbReference>
<keyword evidence="3" id="KW-1185">Reference proteome</keyword>
<evidence type="ECO:0000313" key="3">
    <source>
        <dbReference type="Proteomes" id="UP000440578"/>
    </source>
</evidence>
<feature type="signal peptide" evidence="1">
    <location>
        <begin position="1"/>
        <end position="18"/>
    </location>
</feature>
<proteinExistence type="predicted"/>
<evidence type="ECO:0000313" key="2">
    <source>
        <dbReference type="EMBL" id="KAF0289093.1"/>
    </source>
</evidence>
<keyword evidence="1" id="KW-0732">Signal</keyword>
<evidence type="ECO:0000256" key="1">
    <source>
        <dbReference type="SAM" id="SignalP"/>
    </source>
</evidence>
<gene>
    <name evidence="2" type="ORF">FJT64_012604</name>
</gene>
<comment type="caution">
    <text evidence="2">The sequence shown here is derived from an EMBL/GenBank/DDBJ whole genome shotgun (WGS) entry which is preliminary data.</text>
</comment>
<dbReference type="AlphaFoldDB" id="A0A6A4V5T2"/>
<dbReference type="InterPro" id="IPR016186">
    <property type="entry name" value="C-type_lectin-like/link_sf"/>
</dbReference>
<dbReference type="EMBL" id="VIIS01002062">
    <property type="protein sequence ID" value="KAF0289093.1"/>
    <property type="molecule type" value="Genomic_DNA"/>
</dbReference>
<dbReference type="OrthoDB" id="6372777at2759"/>
<name>A0A6A4V5T2_AMPAM</name>